<gene>
    <name evidence="1" type="ORF">GCM10011378_41560</name>
</gene>
<dbReference type="EMBL" id="BMGS01000016">
    <property type="protein sequence ID" value="GGG61240.1"/>
    <property type="molecule type" value="Genomic_DNA"/>
</dbReference>
<sequence length="473" mass="51171">MATTLTYSPAFASSAYSIDQIGTRVLNADGFQLVRDILPTVDPDFDDYKFISFLETGKNRVVKALTFNHFEKGPLLRAVTPGGVIGVATAASATVTLTANSFTASGSGDKTNLKQRDIVHLYGDIFGFVAAVSGSGTTKQFTITRRAGTTEDVGASLTYMVNNALPMAIMSNGNREGSGMTQEGINSNYTRYSGQFQTIKSYGAITGDADAVLMEFSDSAGSRYKLPQQTADMLKVHKAMQNFALKYSPDGAFSEVEAGDVPLTASLRSKLKAIGNKLLYDGTTGFTLADLDKLTTGIKRKTGSKVVDVFVGPTIRGDWENLIRAFTANGGITAAGTQQGFNGVRYNDNVQSKGVDADLEWFQYKGIKYVLHEERIHEAVNGLSWQSFEREAYIMPAGNMSVTNVSTLVGAKSIVIPALTLCYKVQSGGQDRRFREINRGMDVTFNDVDEKGLQTQEGLQFVGAREGWFISPA</sequence>
<reference evidence="2" key="1">
    <citation type="journal article" date="2019" name="Int. J. Syst. Evol. Microbiol.">
        <title>The Global Catalogue of Microorganisms (GCM) 10K type strain sequencing project: providing services to taxonomists for standard genome sequencing and annotation.</title>
        <authorList>
            <consortium name="The Broad Institute Genomics Platform"/>
            <consortium name="The Broad Institute Genome Sequencing Center for Infectious Disease"/>
            <person name="Wu L."/>
            <person name="Ma J."/>
        </authorList>
    </citation>
    <scope>NUCLEOTIDE SEQUENCE [LARGE SCALE GENOMIC DNA]</scope>
    <source>
        <strain evidence="2">CGMCC 1.12990</strain>
    </source>
</reference>
<protein>
    <recommendedName>
        <fullName evidence="3">Major capsid protein</fullName>
    </recommendedName>
</protein>
<keyword evidence="2" id="KW-1185">Reference proteome</keyword>
<dbReference type="Proteomes" id="UP000601361">
    <property type="component" value="Unassembled WGS sequence"/>
</dbReference>
<evidence type="ECO:0000313" key="1">
    <source>
        <dbReference type="EMBL" id="GGG61240.1"/>
    </source>
</evidence>
<organism evidence="1 2">
    <name type="scientific">Hymenobacter glacieicola</name>
    <dbReference type="NCBI Taxonomy" id="1562124"/>
    <lineage>
        <taxon>Bacteria</taxon>
        <taxon>Pseudomonadati</taxon>
        <taxon>Bacteroidota</taxon>
        <taxon>Cytophagia</taxon>
        <taxon>Cytophagales</taxon>
        <taxon>Hymenobacteraceae</taxon>
        <taxon>Hymenobacter</taxon>
    </lineage>
</organism>
<accession>A0ABQ1X8N9</accession>
<evidence type="ECO:0008006" key="3">
    <source>
        <dbReference type="Google" id="ProtNLM"/>
    </source>
</evidence>
<dbReference type="RefSeq" id="WP_188559783.1">
    <property type="nucleotide sequence ID" value="NZ_BMGS01000016.1"/>
</dbReference>
<comment type="caution">
    <text evidence="1">The sequence shown here is derived from an EMBL/GenBank/DDBJ whole genome shotgun (WGS) entry which is preliminary data.</text>
</comment>
<name>A0ABQ1X8N9_9BACT</name>
<proteinExistence type="predicted"/>
<evidence type="ECO:0000313" key="2">
    <source>
        <dbReference type="Proteomes" id="UP000601361"/>
    </source>
</evidence>